<evidence type="ECO:0000313" key="7">
    <source>
        <dbReference type="Proteomes" id="UP000268684"/>
    </source>
</evidence>
<evidence type="ECO:0000256" key="2">
    <source>
        <dbReference type="ARBA" id="ARBA00023125"/>
    </source>
</evidence>
<dbReference type="GO" id="GO:0003700">
    <property type="term" value="F:DNA-binding transcription factor activity"/>
    <property type="evidence" value="ECO:0007669"/>
    <property type="project" value="InterPro"/>
</dbReference>
<evidence type="ECO:0000259" key="5">
    <source>
        <dbReference type="Pfam" id="PF00847"/>
    </source>
</evidence>
<organism evidence="6 7">
    <name type="scientific">Burkholderia stabilis</name>
    <dbReference type="NCBI Taxonomy" id="95485"/>
    <lineage>
        <taxon>Bacteria</taxon>
        <taxon>Pseudomonadati</taxon>
        <taxon>Pseudomonadota</taxon>
        <taxon>Betaproteobacteria</taxon>
        <taxon>Burkholderiales</taxon>
        <taxon>Burkholderiaceae</taxon>
        <taxon>Burkholderia</taxon>
        <taxon>Burkholderia cepacia complex</taxon>
    </lineage>
</organism>
<dbReference type="Proteomes" id="UP000268684">
    <property type="component" value="Chromosome III"/>
</dbReference>
<dbReference type="EMBL" id="LR025744">
    <property type="protein sequence ID" value="VBB16592.1"/>
    <property type="molecule type" value="Genomic_DNA"/>
</dbReference>
<reference evidence="6 7" key="1">
    <citation type="submission" date="2017-11" db="EMBL/GenBank/DDBJ databases">
        <authorList>
            <person name="Seth-Smith MB H."/>
        </authorList>
    </citation>
    <scope>NUCLEOTIDE SEQUENCE [LARGE SCALE GENOMIC DNA]</scope>
    <source>
        <strain evidence="6">E</strain>
    </source>
</reference>
<dbReference type="GO" id="GO:0003677">
    <property type="term" value="F:DNA binding"/>
    <property type="evidence" value="ECO:0007669"/>
    <property type="project" value="UniProtKB-KW"/>
</dbReference>
<accession>A0AAJ5T883</accession>
<evidence type="ECO:0000256" key="3">
    <source>
        <dbReference type="ARBA" id="ARBA00023163"/>
    </source>
</evidence>
<dbReference type="AlphaFoldDB" id="A0AAJ5T883"/>
<feature type="region of interest" description="Disordered" evidence="4">
    <location>
        <begin position="1"/>
        <end position="195"/>
    </location>
</feature>
<feature type="compositionally biased region" description="Polar residues" evidence="4">
    <location>
        <begin position="155"/>
        <end position="172"/>
    </location>
</feature>
<feature type="compositionally biased region" description="Polar residues" evidence="4">
    <location>
        <begin position="60"/>
        <end position="71"/>
    </location>
</feature>
<feature type="domain" description="AP2/ERF" evidence="5">
    <location>
        <begin position="192"/>
        <end position="240"/>
    </location>
</feature>
<evidence type="ECO:0000256" key="1">
    <source>
        <dbReference type="ARBA" id="ARBA00023015"/>
    </source>
</evidence>
<name>A0AAJ5T883_9BURK</name>
<keyword evidence="2" id="KW-0238">DNA-binding</keyword>
<feature type="domain" description="AP2/ERF" evidence="5">
    <location>
        <begin position="261"/>
        <end position="313"/>
    </location>
</feature>
<dbReference type="Pfam" id="PF00847">
    <property type="entry name" value="AP2"/>
    <property type="match status" value="2"/>
</dbReference>
<dbReference type="Gene3D" id="1.20.5.2050">
    <property type="match status" value="2"/>
</dbReference>
<keyword evidence="7" id="KW-1185">Reference proteome</keyword>
<dbReference type="InterPro" id="IPR001471">
    <property type="entry name" value="AP2/ERF_dom"/>
</dbReference>
<feature type="compositionally biased region" description="Basic and acidic residues" evidence="4">
    <location>
        <begin position="1"/>
        <end position="23"/>
    </location>
</feature>
<sequence>MPNDRVRRPDTSLEWHDPQESSRRPAPNRPVVAQQAGPLSYLQQSYATPGSIRRPATVAPISQQPIRTAQWQDPFPSAGDAPQPSCASVPGHTLSSDSTARDPSGAGAPLHDPGQSAPGQRGRMATSERDPVRASAFSPKPPRASILAEHAEYIDQSSTRASQTEHNPSQPSAARPGSSVSAPPRRAIHQSSVTGVRWQEANQRWLVGYKGSNDKRTSTTFSVSQYGSVEAARRAAEEAAPGLRARTVMAAPRLRAARQSSVIGVHWQEDNQRWLVDYTDSNDKKTTHTFSVSRYGSVEAARRAAEEAAPRLRAGTNRPE</sequence>
<keyword evidence="1" id="KW-0805">Transcription regulation</keyword>
<keyword evidence="3" id="KW-0804">Transcription</keyword>
<proteinExistence type="predicted"/>
<evidence type="ECO:0000313" key="6">
    <source>
        <dbReference type="EMBL" id="VBB16592.1"/>
    </source>
</evidence>
<evidence type="ECO:0000256" key="4">
    <source>
        <dbReference type="SAM" id="MobiDB-lite"/>
    </source>
</evidence>
<gene>
    <name evidence="6" type="ORF">BSTAB16_6799</name>
</gene>
<protein>
    <submittedName>
        <fullName evidence="6">AP2 domain</fullName>
    </submittedName>
</protein>